<evidence type="ECO:0000313" key="2">
    <source>
        <dbReference type="EMBL" id="UOR04963.1"/>
    </source>
</evidence>
<feature type="chain" id="PRO_5035908746" evidence="1">
    <location>
        <begin position="24"/>
        <end position="184"/>
    </location>
</feature>
<feature type="signal peptide" evidence="1">
    <location>
        <begin position="1"/>
        <end position="23"/>
    </location>
</feature>
<dbReference type="EMBL" id="CP095053">
    <property type="protein sequence ID" value="UOR04963.1"/>
    <property type="molecule type" value="Genomic_DNA"/>
</dbReference>
<evidence type="ECO:0000313" key="3">
    <source>
        <dbReference type="Proteomes" id="UP000829925"/>
    </source>
</evidence>
<keyword evidence="1" id="KW-0732">Signal</keyword>
<name>A0A8T9SW76_9BACT</name>
<organism evidence="2 3">
    <name type="scientific">Hymenobacter aerilatus</name>
    <dbReference type="NCBI Taxonomy" id="2932251"/>
    <lineage>
        <taxon>Bacteria</taxon>
        <taxon>Pseudomonadati</taxon>
        <taxon>Bacteroidota</taxon>
        <taxon>Cytophagia</taxon>
        <taxon>Cytophagales</taxon>
        <taxon>Hymenobacteraceae</taxon>
        <taxon>Hymenobacter</taxon>
    </lineage>
</organism>
<protein>
    <submittedName>
        <fullName evidence="2">Uncharacterized protein</fullName>
    </submittedName>
</protein>
<reference evidence="2 3" key="1">
    <citation type="submission" date="2022-04" db="EMBL/GenBank/DDBJ databases">
        <title>Hymenobacter sp. isolated from the air.</title>
        <authorList>
            <person name="Won M."/>
            <person name="Lee C.-M."/>
            <person name="Woen H.-Y."/>
            <person name="Kwon S.-W."/>
        </authorList>
    </citation>
    <scope>NUCLEOTIDE SEQUENCE [LARGE SCALE GENOMIC DNA]</scope>
    <source>
        <strain evidence="3">5413 J-13</strain>
    </source>
</reference>
<proteinExistence type="predicted"/>
<accession>A0A8T9SW76</accession>
<dbReference type="Proteomes" id="UP000829925">
    <property type="component" value="Chromosome"/>
</dbReference>
<keyword evidence="3" id="KW-1185">Reference proteome</keyword>
<dbReference type="KEGG" id="haei:MUN82_18740"/>
<sequence>MRYLWLTSLLLSLGYLNSWSSWAQQATEVPATAPTPDTVRHDNSSPVYVLNDRFIVGGLWDVVPANIAEIVVYKGGEVPARLRSVMSHGVVSVNLKKRFKGNTKSLAAIQQWLKLRGPVAFQLEGQPLEDTGLRIVTDAIAGIDVMRPSVGQSTTVINIRLVRTNPRPTYHPPGTIMIRGNASQ</sequence>
<dbReference type="AlphaFoldDB" id="A0A8T9SW76"/>
<gene>
    <name evidence="2" type="ORF">MUN82_18740</name>
</gene>
<evidence type="ECO:0000256" key="1">
    <source>
        <dbReference type="SAM" id="SignalP"/>
    </source>
</evidence>
<dbReference type="RefSeq" id="WP_245092868.1">
    <property type="nucleotide sequence ID" value="NZ_CP095053.1"/>
</dbReference>